<protein>
    <submittedName>
        <fullName evidence="3">Uncharacterized protein</fullName>
    </submittedName>
</protein>
<gene>
    <name evidence="3" type="ORF">LTR97_010630</name>
</gene>
<evidence type="ECO:0000313" key="4">
    <source>
        <dbReference type="Proteomes" id="UP001310594"/>
    </source>
</evidence>
<evidence type="ECO:0000256" key="1">
    <source>
        <dbReference type="SAM" id="MobiDB-lite"/>
    </source>
</evidence>
<reference evidence="3" key="1">
    <citation type="submission" date="2023-08" db="EMBL/GenBank/DDBJ databases">
        <title>Black Yeasts Isolated from many extreme environments.</title>
        <authorList>
            <person name="Coleine C."/>
            <person name="Stajich J.E."/>
            <person name="Selbmann L."/>
        </authorList>
    </citation>
    <scope>NUCLEOTIDE SEQUENCE</scope>
    <source>
        <strain evidence="3">CCFEE 5810</strain>
    </source>
</reference>
<accession>A0AAN7W123</accession>
<organism evidence="3 4">
    <name type="scientific">Elasticomyces elasticus</name>
    <dbReference type="NCBI Taxonomy" id="574655"/>
    <lineage>
        <taxon>Eukaryota</taxon>
        <taxon>Fungi</taxon>
        <taxon>Dikarya</taxon>
        <taxon>Ascomycota</taxon>
        <taxon>Pezizomycotina</taxon>
        <taxon>Dothideomycetes</taxon>
        <taxon>Dothideomycetidae</taxon>
        <taxon>Mycosphaerellales</taxon>
        <taxon>Teratosphaeriaceae</taxon>
        <taxon>Elasticomyces</taxon>
    </lineage>
</organism>
<feature type="region of interest" description="Disordered" evidence="1">
    <location>
        <begin position="22"/>
        <end position="107"/>
    </location>
</feature>
<evidence type="ECO:0000256" key="2">
    <source>
        <dbReference type="SAM" id="Phobius"/>
    </source>
</evidence>
<dbReference type="EMBL" id="JAVRQU010000018">
    <property type="protein sequence ID" value="KAK5693154.1"/>
    <property type="molecule type" value="Genomic_DNA"/>
</dbReference>
<keyword evidence="2" id="KW-0812">Transmembrane</keyword>
<evidence type="ECO:0000313" key="3">
    <source>
        <dbReference type="EMBL" id="KAK5693154.1"/>
    </source>
</evidence>
<feature type="transmembrane region" description="Helical" evidence="2">
    <location>
        <begin position="213"/>
        <end position="232"/>
    </location>
</feature>
<name>A0AAN7W123_9PEZI</name>
<proteinExistence type="predicted"/>
<dbReference type="Proteomes" id="UP001310594">
    <property type="component" value="Unassembled WGS sequence"/>
</dbReference>
<sequence>MDSESETASLLYSALPVLLQRRLPKMPSLKRTARKYSKPIAVNRSQDPDSEDESNTTPPPSYHTTARNSMIEADDEDEEDAEAFHSLPPSRPSSSGAATPPKAQYSDSGVQWKYAKQGFSLLAMSAQEESLLEQDSTFSRKLYVDSLGYLLRGLPQELVENELASLRLALPEGLKRRHSNGTLSLASRSSDEDMARHREQAERSTLHRTIATMTLYLFLALSVILPYLQLLLQQAYQYDRRYKISDRVLAQSYITADALSKQAMIFAAHIGAMNDGQIGVAVKDAGLWWLRGVSGGLYDGVGEGMQALGCKIKESKSLDET</sequence>
<feature type="compositionally biased region" description="Acidic residues" evidence="1">
    <location>
        <begin position="72"/>
        <end position="81"/>
    </location>
</feature>
<comment type="caution">
    <text evidence="3">The sequence shown here is derived from an EMBL/GenBank/DDBJ whole genome shotgun (WGS) entry which is preliminary data.</text>
</comment>
<keyword evidence="2" id="KW-1133">Transmembrane helix</keyword>
<keyword evidence="2" id="KW-0472">Membrane</keyword>
<dbReference type="AlphaFoldDB" id="A0AAN7W123"/>